<accession>A0A195DI38</accession>
<evidence type="ECO:0000313" key="4">
    <source>
        <dbReference type="Proteomes" id="UP000078492"/>
    </source>
</evidence>
<keyword evidence="2" id="KW-0812">Transmembrane</keyword>
<keyword evidence="2" id="KW-1133">Transmembrane helix</keyword>
<keyword evidence="2" id="KW-0472">Membrane</keyword>
<protein>
    <submittedName>
        <fullName evidence="3">Uncharacterized protein</fullName>
    </submittedName>
</protein>
<evidence type="ECO:0000256" key="1">
    <source>
        <dbReference type="SAM" id="MobiDB-lite"/>
    </source>
</evidence>
<feature type="compositionally biased region" description="Basic and acidic residues" evidence="1">
    <location>
        <begin position="62"/>
        <end position="92"/>
    </location>
</feature>
<name>A0A195DI38_9HYME</name>
<evidence type="ECO:0000313" key="3">
    <source>
        <dbReference type="EMBL" id="KYN12502.1"/>
    </source>
</evidence>
<proteinExistence type="predicted"/>
<sequence>MHRTVGVRSALLTARSSAAVATVTTDRRPTRPSVTFELVHFRGRNNDRSIFFPEPQESDSIGQKREREKESERERAREIKRRASERRGRGREATGQYHGSCIKMLYLGIMYFATNCLSSIALEAGSRSLFRSISTKPAVFNNIFRRNYNLRVKIMIGDLLAALISTTMLTIGDIYGIPYLYLPWLVNTIEGMIFHEGPAIFGLAYTVLPNANLPTGLFMFITLLLYVEELCIWKDVLMNFKRCWTRYNKNNKLKEDTKSIMIANKELCNKAKESLNENIVSPKSTTNQQNSTTHFHVPNIDDIKPIEKTIENNTSIKNRRSKSLFTEVTG</sequence>
<gene>
    <name evidence="3" type="ORF">ALC57_15229</name>
</gene>
<dbReference type="EMBL" id="KQ980824">
    <property type="protein sequence ID" value="KYN12502.1"/>
    <property type="molecule type" value="Genomic_DNA"/>
</dbReference>
<reference evidence="3 4" key="1">
    <citation type="submission" date="2015-09" db="EMBL/GenBank/DDBJ databases">
        <title>Trachymyrmex cornetzi WGS genome.</title>
        <authorList>
            <person name="Nygaard S."/>
            <person name="Hu H."/>
            <person name="Boomsma J."/>
            <person name="Zhang G."/>
        </authorList>
    </citation>
    <scope>NUCLEOTIDE SEQUENCE [LARGE SCALE GENOMIC DNA]</scope>
    <source>
        <strain evidence="3">Tcor2-1</strain>
        <tissue evidence="3">Whole body</tissue>
    </source>
</reference>
<dbReference type="Proteomes" id="UP000078492">
    <property type="component" value="Unassembled WGS sequence"/>
</dbReference>
<feature type="transmembrane region" description="Helical" evidence="2">
    <location>
        <begin position="154"/>
        <end position="177"/>
    </location>
</feature>
<feature type="region of interest" description="Disordered" evidence="1">
    <location>
        <begin position="47"/>
        <end position="92"/>
    </location>
</feature>
<feature type="transmembrane region" description="Helical" evidence="2">
    <location>
        <begin position="213"/>
        <end position="232"/>
    </location>
</feature>
<dbReference type="AlphaFoldDB" id="A0A195DI38"/>
<evidence type="ECO:0000256" key="2">
    <source>
        <dbReference type="SAM" id="Phobius"/>
    </source>
</evidence>
<keyword evidence="4" id="KW-1185">Reference proteome</keyword>
<organism evidence="3 4">
    <name type="scientific">Trachymyrmex cornetzi</name>
    <dbReference type="NCBI Taxonomy" id="471704"/>
    <lineage>
        <taxon>Eukaryota</taxon>
        <taxon>Metazoa</taxon>
        <taxon>Ecdysozoa</taxon>
        <taxon>Arthropoda</taxon>
        <taxon>Hexapoda</taxon>
        <taxon>Insecta</taxon>
        <taxon>Pterygota</taxon>
        <taxon>Neoptera</taxon>
        <taxon>Endopterygota</taxon>
        <taxon>Hymenoptera</taxon>
        <taxon>Apocrita</taxon>
        <taxon>Aculeata</taxon>
        <taxon>Formicoidea</taxon>
        <taxon>Formicidae</taxon>
        <taxon>Myrmicinae</taxon>
        <taxon>Trachymyrmex</taxon>
    </lineage>
</organism>